<dbReference type="InterPro" id="IPR000515">
    <property type="entry name" value="MetI-like"/>
</dbReference>
<feature type="transmembrane region" description="Helical" evidence="8">
    <location>
        <begin position="102"/>
        <end position="123"/>
    </location>
</feature>
<keyword evidence="6 8" id="KW-1133">Transmembrane helix</keyword>
<comment type="subcellular location">
    <subcellularLocation>
        <location evidence="1">Cell inner membrane</location>
        <topology evidence="1">Multi-pass membrane protein</topology>
    </subcellularLocation>
    <subcellularLocation>
        <location evidence="8">Cell membrane</location>
        <topology evidence="8">Multi-pass membrane protein</topology>
    </subcellularLocation>
</comment>
<feature type="transmembrane region" description="Helical" evidence="8">
    <location>
        <begin position="70"/>
        <end position="90"/>
    </location>
</feature>
<keyword evidence="5 8" id="KW-0812">Transmembrane</keyword>
<evidence type="ECO:0000256" key="6">
    <source>
        <dbReference type="ARBA" id="ARBA00022989"/>
    </source>
</evidence>
<evidence type="ECO:0000259" key="9">
    <source>
        <dbReference type="PROSITE" id="PS50928"/>
    </source>
</evidence>
<accession>A0ABV9DJE8</accession>
<dbReference type="RefSeq" id="WP_390294018.1">
    <property type="nucleotide sequence ID" value="NZ_JBHSFU010000004.1"/>
</dbReference>
<feature type="transmembrane region" description="Helical" evidence="8">
    <location>
        <begin position="182"/>
        <end position="205"/>
    </location>
</feature>
<sequence length="268" mass="30356">MNSSFIGFVKKIPIILIFGFITLPLFMVVWISFFSQEIIIFPPESYSLEWYKELLNHRQFLSSFMLSLKVSVTAMIFSLILGLLGSIVLVRYNFKGKKVFELLFLSPLVVPSIITGIAVYIYLFNVERILRMDLVPSYWSLVVAHIIIALPWTVRLISAGLQNISPSLEEASIDLGSSRFQAFLRIVLPNLRPSIIAAAILSFIYSFNNLEISLMLVSPGETTLPIEILNYVFWKVDPLIAAVSTAQIILIAILMWIATRFIKVTNMV</sequence>
<gene>
    <name evidence="10" type="ORF">ACFO3D_06550</name>
</gene>
<keyword evidence="4" id="KW-0997">Cell inner membrane</keyword>
<evidence type="ECO:0000313" key="11">
    <source>
        <dbReference type="Proteomes" id="UP001595989"/>
    </source>
</evidence>
<dbReference type="CDD" id="cd06261">
    <property type="entry name" value="TM_PBP2"/>
    <property type="match status" value="1"/>
</dbReference>
<evidence type="ECO:0000256" key="4">
    <source>
        <dbReference type="ARBA" id="ARBA00022519"/>
    </source>
</evidence>
<dbReference type="InterPro" id="IPR035906">
    <property type="entry name" value="MetI-like_sf"/>
</dbReference>
<evidence type="ECO:0000256" key="2">
    <source>
        <dbReference type="ARBA" id="ARBA00022448"/>
    </source>
</evidence>
<keyword evidence="2 8" id="KW-0813">Transport</keyword>
<dbReference type="EMBL" id="JBHSFU010000004">
    <property type="protein sequence ID" value="MFC4557869.1"/>
    <property type="molecule type" value="Genomic_DNA"/>
</dbReference>
<evidence type="ECO:0000256" key="1">
    <source>
        <dbReference type="ARBA" id="ARBA00004429"/>
    </source>
</evidence>
<evidence type="ECO:0000256" key="3">
    <source>
        <dbReference type="ARBA" id="ARBA00022475"/>
    </source>
</evidence>
<protein>
    <submittedName>
        <fullName evidence="10">ABC transporter permease</fullName>
    </submittedName>
</protein>
<dbReference type="PROSITE" id="PS50928">
    <property type="entry name" value="ABC_TM1"/>
    <property type="match status" value="1"/>
</dbReference>
<keyword evidence="3" id="KW-1003">Cell membrane</keyword>
<keyword evidence="11" id="KW-1185">Reference proteome</keyword>
<feature type="domain" description="ABC transmembrane type-1" evidence="9">
    <location>
        <begin position="64"/>
        <end position="258"/>
    </location>
</feature>
<evidence type="ECO:0000256" key="5">
    <source>
        <dbReference type="ARBA" id="ARBA00022692"/>
    </source>
</evidence>
<reference evidence="11" key="1">
    <citation type="journal article" date="2019" name="Int. J. Syst. Evol. Microbiol.">
        <title>The Global Catalogue of Microorganisms (GCM) 10K type strain sequencing project: providing services to taxonomists for standard genome sequencing and annotation.</title>
        <authorList>
            <consortium name="The Broad Institute Genomics Platform"/>
            <consortium name="The Broad Institute Genome Sequencing Center for Infectious Disease"/>
            <person name="Wu L."/>
            <person name="Ma J."/>
        </authorList>
    </citation>
    <scope>NUCLEOTIDE SEQUENCE [LARGE SCALE GENOMIC DNA]</scope>
    <source>
        <strain evidence="11">CGMCC 4.7426</strain>
    </source>
</reference>
<dbReference type="Proteomes" id="UP001595989">
    <property type="component" value="Unassembled WGS sequence"/>
</dbReference>
<dbReference type="Pfam" id="PF00528">
    <property type="entry name" value="BPD_transp_1"/>
    <property type="match status" value="1"/>
</dbReference>
<keyword evidence="7 8" id="KW-0472">Membrane</keyword>
<feature type="transmembrane region" description="Helical" evidence="8">
    <location>
        <begin position="12"/>
        <end position="33"/>
    </location>
</feature>
<feature type="transmembrane region" description="Helical" evidence="8">
    <location>
        <begin position="239"/>
        <end position="258"/>
    </location>
</feature>
<evidence type="ECO:0000256" key="7">
    <source>
        <dbReference type="ARBA" id="ARBA00023136"/>
    </source>
</evidence>
<organism evidence="10 11">
    <name type="scientific">Virgibacillus kekensis</name>
    <dbReference type="NCBI Taxonomy" id="202261"/>
    <lineage>
        <taxon>Bacteria</taxon>
        <taxon>Bacillati</taxon>
        <taxon>Bacillota</taxon>
        <taxon>Bacilli</taxon>
        <taxon>Bacillales</taxon>
        <taxon>Bacillaceae</taxon>
        <taxon>Virgibacillus</taxon>
    </lineage>
</organism>
<comment type="caution">
    <text evidence="10">The sequence shown here is derived from an EMBL/GenBank/DDBJ whole genome shotgun (WGS) entry which is preliminary data.</text>
</comment>
<proteinExistence type="inferred from homology"/>
<feature type="transmembrane region" description="Helical" evidence="8">
    <location>
        <begin position="138"/>
        <end position="161"/>
    </location>
</feature>
<dbReference type="PANTHER" id="PTHR43357:SF4">
    <property type="entry name" value="INNER MEMBRANE ABC TRANSPORTER PERMEASE PROTEIN YDCV"/>
    <property type="match status" value="1"/>
</dbReference>
<dbReference type="Gene3D" id="1.10.3720.10">
    <property type="entry name" value="MetI-like"/>
    <property type="match status" value="1"/>
</dbReference>
<evidence type="ECO:0000313" key="10">
    <source>
        <dbReference type="EMBL" id="MFC4557869.1"/>
    </source>
</evidence>
<name>A0ABV9DJE8_9BACI</name>
<dbReference type="SUPFAM" id="SSF161098">
    <property type="entry name" value="MetI-like"/>
    <property type="match status" value="1"/>
</dbReference>
<dbReference type="PANTHER" id="PTHR43357">
    <property type="entry name" value="INNER MEMBRANE ABC TRANSPORTER PERMEASE PROTEIN YDCV"/>
    <property type="match status" value="1"/>
</dbReference>
<comment type="similarity">
    <text evidence="8">Belongs to the binding-protein-dependent transport system permease family.</text>
</comment>
<evidence type="ECO:0000256" key="8">
    <source>
        <dbReference type="RuleBase" id="RU363032"/>
    </source>
</evidence>